<feature type="compositionally biased region" description="Basic and acidic residues" evidence="4">
    <location>
        <begin position="380"/>
        <end position="390"/>
    </location>
</feature>
<evidence type="ECO:0000313" key="7">
    <source>
        <dbReference type="EMBL" id="KAK9761838.1"/>
    </source>
</evidence>
<evidence type="ECO:0000259" key="6">
    <source>
        <dbReference type="PROSITE" id="PS51762"/>
    </source>
</evidence>
<name>A0ABR2WK07_9FUNG</name>
<dbReference type="GO" id="GO:0016798">
    <property type="term" value="F:hydrolase activity, acting on glycosyl bonds"/>
    <property type="evidence" value="ECO:0007669"/>
    <property type="project" value="UniProtKB-KW"/>
</dbReference>
<dbReference type="Pfam" id="PF00722">
    <property type="entry name" value="Glyco_hydro_16"/>
    <property type="match status" value="1"/>
</dbReference>
<feature type="signal peptide" evidence="5">
    <location>
        <begin position="1"/>
        <end position="21"/>
    </location>
</feature>
<dbReference type="PROSITE" id="PS51762">
    <property type="entry name" value="GH16_2"/>
    <property type="match status" value="1"/>
</dbReference>
<gene>
    <name evidence="7" type="primary">UTR2_12</name>
    <name evidence="7" type="ORF">K7432_012957</name>
</gene>
<keyword evidence="1 5" id="KW-0732">Signal</keyword>
<dbReference type="Gene3D" id="2.60.120.200">
    <property type="match status" value="1"/>
</dbReference>
<organism evidence="7 8">
    <name type="scientific">Basidiobolus ranarum</name>
    <dbReference type="NCBI Taxonomy" id="34480"/>
    <lineage>
        <taxon>Eukaryota</taxon>
        <taxon>Fungi</taxon>
        <taxon>Fungi incertae sedis</taxon>
        <taxon>Zoopagomycota</taxon>
        <taxon>Entomophthoromycotina</taxon>
        <taxon>Basidiobolomycetes</taxon>
        <taxon>Basidiobolales</taxon>
        <taxon>Basidiobolaceae</taxon>
        <taxon>Basidiobolus</taxon>
    </lineage>
</organism>
<keyword evidence="8" id="KW-1185">Reference proteome</keyword>
<feature type="compositionally biased region" description="Low complexity" evidence="4">
    <location>
        <begin position="357"/>
        <end position="377"/>
    </location>
</feature>
<keyword evidence="2" id="KW-0378">Hydrolase</keyword>
<feature type="chain" id="PRO_5047054262" evidence="5">
    <location>
        <begin position="22"/>
        <end position="415"/>
    </location>
</feature>
<dbReference type="Proteomes" id="UP001479436">
    <property type="component" value="Unassembled WGS sequence"/>
</dbReference>
<dbReference type="EMBL" id="JASJQH010001200">
    <property type="protein sequence ID" value="KAK9761838.1"/>
    <property type="molecule type" value="Genomic_DNA"/>
</dbReference>
<evidence type="ECO:0000256" key="1">
    <source>
        <dbReference type="ARBA" id="ARBA00022729"/>
    </source>
</evidence>
<dbReference type="SUPFAM" id="SSF49899">
    <property type="entry name" value="Concanavalin A-like lectins/glucanases"/>
    <property type="match status" value="1"/>
</dbReference>
<dbReference type="InterPro" id="IPR000757">
    <property type="entry name" value="Beta-glucanase-like"/>
</dbReference>
<evidence type="ECO:0000313" key="8">
    <source>
        <dbReference type="Proteomes" id="UP001479436"/>
    </source>
</evidence>
<reference evidence="7 8" key="1">
    <citation type="submission" date="2023-04" db="EMBL/GenBank/DDBJ databases">
        <title>Genome of Basidiobolus ranarum AG-B5.</title>
        <authorList>
            <person name="Stajich J.E."/>
            <person name="Carter-House D."/>
            <person name="Gryganskyi A."/>
        </authorList>
    </citation>
    <scope>NUCLEOTIDE SEQUENCE [LARGE SCALE GENOMIC DNA]</scope>
    <source>
        <strain evidence="7 8">AG-B5</strain>
    </source>
</reference>
<evidence type="ECO:0000256" key="4">
    <source>
        <dbReference type="SAM" id="MobiDB-lite"/>
    </source>
</evidence>
<dbReference type="PANTHER" id="PTHR10963:SF22">
    <property type="entry name" value="GLYCOSIDASE CRH2-RELATED"/>
    <property type="match status" value="1"/>
</dbReference>
<dbReference type="InterPro" id="IPR050546">
    <property type="entry name" value="Glycosyl_Hydrlase_16"/>
</dbReference>
<accession>A0ABR2WK07</accession>
<comment type="caution">
    <text evidence="7">The sequence shown here is derived from an EMBL/GenBank/DDBJ whole genome shotgun (WGS) entry which is preliminary data.</text>
</comment>
<evidence type="ECO:0000256" key="2">
    <source>
        <dbReference type="ARBA" id="ARBA00022801"/>
    </source>
</evidence>
<evidence type="ECO:0000256" key="5">
    <source>
        <dbReference type="SAM" id="SignalP"/>
    </source>
</evidence>
<evidence type="ECO:0000256" key="3">
    <source>
        <dbReference type="ARBA" id="ARBA00023295"/>
    </source>
</evidence>
<proteinExistence type="predicted"/>
<feature type="region of interest" description="Disordered" evidence="4">
    <location>
        <begin position="357"/>
        <end position="395"/>
    </location>
</feature>
<protein>
    <submittedName>
        <fullName evidence="7">Glycosidase CRH2</fullName>
    </submittedName>
</protein>
<sequence>MTFKKISMLSLLAYLCSQAAASSSDQCTSKFAPCYYKGVGCDGGQNCFAINCDPAKSYPNSCYPKPLCVNFDDKFSQPSDLVEISKFNGDPYLGPKWMSKWIPNYASIDNGQLVMGMKVTDKIHNKHRYGLGSTVTSVRWIQYGNVTARVKSASVTGGIVTSFIIKNRQGDEIDFEWVGGNPKKVQTNYYYDGHLYYTENGKTAYGHRESFSVGDDTSSEFNDYTIQWEEDFIKWYVNHKVVRTLYKKDTWNATTETYWYPARLAPIQLSIWDANSEGSHTVSWAGGPTDWSNPNVEYKAYFDSITVQCKYNGNQTVPWNPPKILTSTVLASSSSTSSTSGQSTLASATVSSNASTSGSALGSATASEASSSPSSGAITKDVHSTTDDKPSSSSSVQLSSTLLGVLLLLSSSIMN</sequence>
<dbReference type="InterPro" id="IPR013320">
    <property type="entry name" value="ConA-like_dom_sf"/>
</dbReference>
<feature type="domain" description="GH16" evidence="6">
    <location>
        <begin position="56"/>
        <end position="293"/>
    </location>
</feature>
<dbReference type="PANTHER" id="PTHR10963">
    <property type="entry name" value="GLYCOSYL HYDROLASE-RELATED"/>
    <property type="match status" value="1"/>
</dbReference>
<keyword evidence="3 7" id="KW-0326">Glycosidase</keyword>